<comment type="pathway">
    <text evidence="1">Cell wall biogenesis; peptidoglycan biosynthesis.</text>
</comment>
<evidence type="ECO:0000256" key="6">
    <source>
        <dbReference type="SAM" id="Phobius"/>
    </source>
</evidence>
<dbReference type="CDD" id="cd16913">
    <property type="entry name" value="YkuD_like"/>
    <property type="match status" value="1"/>
</dbReference>
<evidence type="ECO:0000256" key="2">
    <source>
        <dbReference type="ARBA" id="ARBA00022679"/>
    </source>
</evidence>
<dbReference type="SUPFAM" id="SSF141523">
    <property type="entry name" value="L,D-transpeptidase catalytic domain-like"/>
    <property type="match status" value="1"/>
</dbReference>
<dbReference type="Pfam" id="PF03734">
    <property type="entry name" value="YkuD"/>
    <property type="match status" value="1"/>
</dbReference>
<dbReference type="Gene3D" id="1.20.1270.390">
    <property type="match status" value="1"/>
</dbReference>
<keyword evidence="2" id="KW-0808">Transferase</keyword>
<dbReference type="GO" id="GO:0071555">
    <property type="term" value="P:cell wall organization"/>
    <property type="evidence" value="ECO:0007669"/>
    <property type="project" value="UniProtKB-KW"/>
</dbReference>
<dbReference type="EMBL" id="JAGQHR010000884">
    <property type="protein sequence ID" value="MCA9729885.1"/>
    <property type="molecule type" value="Genomic_DNA"/>
</dbReference>
<dbReference type="InterPro" id="IPR038063">
    <property type="entry name" value="Transpep_catalytic_dom"/>
</dbReference>
<dbReference type="InterPro" id="IPR005490">
    <property type="entry name" value="LD_TPept_cat_dom"/>
</dbReference>
<evidence type="ECO:0000313" key="9">
    <source>
        <dbReference type="Proteomes" id="UP000697710"/>
    </source>
</evidence>
<dbReference type="PANTHER" id="PTHR36699:SF1">
    <property type="entry name" value="L,D-TRANSPEPTIDASE YAFK-RELATED"/>
    <property type="match status" value="1"/>
</dbReference>
<protein>
    <submittedName>
        <fullName evidence="8">L,D-transpeptidase family protein</fullName>
    </submittedName>
</protein>
<keyword evidence="6" id="KW-1133">Transmembrane helix</keyword>
<comment type="caution">
    <text evidence="8">The sequence shown here is derived from an EMBL/GenBank/DDBJ whole genome shotgun (WGS) entry which is preliminary data.</text>
</comment>
<evidence type="ECO:0000313" key="8">
    <source>
        <dbReference type="EMBL" id="MCA9729885.1"/>
    </source>
</evidence>
<dbReference type="AlphaFoldDB" id="A0A956M272"/>
<feature type="non-terminal residue" evidence="8">
    <location>
        <position position="321"/>
    </location>
</feature>
<feature type="transmembrane region" description="Helical" evidence="6">
    <location>
        <begin position="25"/>
        <end position="47"/>
    </location>
</feature>
<keyword evidence="3" id="KW-0133">Cell shape</keyword>
<evidence type="ECO:0000256" key="5">
    <source>
        <dbReference type="ARBA" id="ARBA00023316"/>
    </source>
</evidence>
<dbReference type="GO" id="GO:0008360">
    <property type="term" value="P:regulation of cell shape"/>
    <property type="evidence" value="ECO:0007669"/>
    <property type="project" value="UniProtKB-KW"/>
</dbReference>
<accession>A0A956M272</accession>
<keyword evidence="6" id="KW-0472">Membrane</keyword>
<dbReference type="Gene3D" id="2.40.440.10">
    <property type="entry name" value="L,D-transpeptidase catalytic domain-like"/>
    <property type="match status" value="1"/>
</dbReference>
<evidence type="ECO:0000256" key="4">
    <source>
        <dbReference type="ARBA" id="ARBA00022984"/>
    </source>
</evidence>
<dbReference type="GO" id="GO:0009252">
    <property type="term" value="P:peptidoglycan biosynthetic process"/>
    <property type="evidence" value="ECO:0007669"/>
    <property type="project" value="UniProtKB-KW"/>
</dbReference>
<reference evidence="8" key="1">
    <citation type="submission" date="2020-04" db="EMBL/GenBank/DDBJ databases">
        <authorList>
            <person name="Zhang T."/>
        </authorList>
    </citation>
    <scope>NUCLEOTIDE SEQUENCE</scope>
    <source>
        <strain evidence="8">HKST-UBA01</strain>
    </source>
</reference>
<feature type="domain" description="L,D-TPase catalytic" evidence="7">
    <location>
        <begin position="247"/>
        <end position="298"/>
    </location>
</feature>
<keyword evidence="4" id="KW-0573">Peptidoglycan synthesis</keyword>
<evidence type="ECO:0000259" key="7">
    <source>
        <dbReference type="Pfam" id="PF03734"/>
    </source>
</evidence>
<proteinExistence type="predicted"/>
<keyword evidence="5" id="KW-0961">Cell wall biogenesis/degradation</keyword>
<name>A0A956M272_UNCEI</name>
<organism evidence="8 9">
    <name type="scientific">Eiseniibacteriota bacterium</name>
    <dbReference type="NCBI Taxonomy" id="2212470"/>
    <lineage>
        <taxon>Bacteria</taxon>
        <taxon>Candidatus Eiseniibacteriota</taxon>
    </lineage>
</organism>
<evidence type="ECO:0000256" key="1">
    <source>
        <dbReference type="ARBA" id="ARBA00004752"/>
    </source>
</evidence>
<reference evidence="8" key="2">
    <citation type="journal article" date="2021" name="Microbiome">
        <title>Successional dynamics and alternative stable states in a saline activated sludge microbial community over 9 years.</title>
        <authorList>
            <person name="Wang Y."/>
            <person name="Ye J."/>
            <person name="Ju F."/>
            <person name="Liu L."/>
            <person name="Boyd J.A."/>
            <person name="Deng Y."/>
            <person name="Parks D.H."/>
            <person name="Jiang X."/>
            <person name="Yin X."/>
            <person name="Woodcroft B.J."/>
            <person name="Tyson G.W."/>
            <person name="Hugenholtz P."/>
            <person name="Polz M.F."/>
            <person name="Zhang T."/>
        </authorList>
    </citation>
    <scope>NUCLEOTIDE SEQUENCE</scope>
    <source>
        <strain evidence="8">HKST-UBA01</strain>
    </source>
</reference>
<gene>
    <name evidence="8" type="ORF">KC729_19535</name>
</gene>
<dbReference type="GO" id="GO:0016740">
    <property type="term" value="F:transferase activity"/>
    <property type="evidence" value="ECO:0007669"/>
    <property type="project" value="UniProtKB-KW"/>
</dbReference>
<evidence type="ECO:0000256" key="3">
    <source>
        <dbReference type="ARBA" id="ARBA00022960"/>
    </source>
</evidence>
<sequence>MSLRSSIGPNPDEEPVFRARRQTRLWPKVLAVAVPLLLLGAGVWIVLSDRGGRGTPPRHSADAAVLAFQSAQDRGAEQWARTELADADLHLTRARREMERQSERWPFFRDFREARAEFRVADSLAQVSERLAESRHADAREDARDRRDVVESMRREVQTLRYRVRPDPAAARALRRATQLLRDADAALGRDELTEARGLTDRAEEALAEARGSALTAASRFVDSGQIRRWKGWIDETLAWSRKTGDYAIVVYKEKNRLTLYRAGKEVQSFHADMGSNKAAEKVRAGDEATPEGRYKITVRKDVGHSKYHRALEIDYPNEED</sequence>
<dbReference type="Proteomes" id="UP000697710">
    <property type="component" value="Unassembled WGS sequence"/>
</dbReference>
<dbReference type="PANTHER" id="PTHR36699">
    <property type="entry name" value="LD-TRANSPEPTIDASE"/>
    <property type="match status" value="1"/>
</dbReference>
<keyword evidence="6" id="KW-0812">Transmembrane</keyword>